<evidence type="ECO:0000313" key="3">
    <source>
        <dbReference type="Proteomes" id="UP000314294"/>
    </source>
</evidence>
<dbReference type="Proteomes" id="UP000314294">
    <property type="component" value="Unassembled WGS sequence"/>
</dbReference>
<organism evidence="2 3">
    <name type="scientific">Liparis tanakae</name>
    <name type="common">Tanaka's snailfish</name>
    <dbReference type="NCBI Taxonomy" id="230148"/>
    <lineage>
        <taxon>Eukaryota</taxon>
        <taxon>Metazoa</taxon>
        <taxon>Chordata</taxon>
        <taxon>Craniata</taxon>
        <taxon>Vertebrata</taxon>
        <taxon>Euteleostomi</taxon>
        <taxon>Actinopterygii</taxon>
        <taxon>Neopterygii</taxon>
        <taxon>Teleostei</taxon>
        <taxon>Neoteleostei</taxon>
        <taxon>Acanthomorphata</taxon>
        <taxon>Eupercaria</taxon>
        <taxon>Perciformes</taxon>
        <taxon>Cottioidei</taxon>
        <taxon>Cottales</taxon>
        <taxon>Liparidae</taxon>
        <taxon>Liparis</taxon>
    </lineage>
</organism>
<proteinExistence type="predicted"/>
<protein>
    <submittedName>
        <fullName evidence="2">Uncharacterized protein</fullName>
    </submittedName>
</protein>
<evidence type="ECO:0000313" key="2">
    <source>
        <dbReference type="EMBL" id="TNN49147.1"/>
    </source>
</evidence>
<sequence>MCERRHNESKGIFFPAILVPGARYILMKNMMGIQMTEQMTRSQPITMDQLGLSPRMPCSGQRTQETCVRSETFKNPSSSVS</sequence>
<dbReference type="AlphaFoldDB" id="A0A4Z2G6F2"/>
<feature type="region of interest" description="Disordered" evidence="1">
    <location>
        <begin position="53"/>
        <end position="81"/>
    </location>
</feature>
<dbReference type="EMBL" id="SRLO01000667">
    <property type="protein sequence ID" value="TNN49147.1"/>
    <property type="molecule type" value="Genomic_DNA"/>
</dbReference>
<gene>
    <name evidence="2" type="ORF">EYF80_040645</name>
</gene>
<comment type="caution">
    <text evidence="2">The sequence shown here is derived from an EMBL/GenBank/DDBJ whole genome shotgun (WGS) entry which is preliminary data.</text>
</comment>
<reference evidence="2 3" key="1">
    <citation type="submission" date="2019-03" db="EMBL/GenBank/DDBJ databases">
        <title>First draft genome of Liparis tanakae, snailfish: a comprehensive survey of snailfish specific genes.</title>
        <authorList>
            <person name="Kim W."/>
            <person name="Song I."/>
            <person name="Jeong J.-H."/>
            <person name="Kim D."/>
            <person name="Kim S."/>
            <person name="Ryu S."/>
            <person name="Song J.Y."/>
            <person name="Lee S.K."/>
        </authorList>
    </citation>
    <scope>NUCLEOTIDE SEQUENCE [LARGE SCALE GENOMIC DNA]</scope>
    <source>
        <tissue evidence="2">Muscle</tissue>
    </source>
</reference>
<feature type="compositionally biased region" description="Polar residues" evidence="1">
    <location>
        <begin position="60"/>
        <end position="81"/>
    </location>
</feature>
<accession>A0A4Z2G6F2</accession>
<name>A0A4Z2G6F2_9TELE</name>
<keyword evidence="3" id="KW-1185">Reference proteome</keyword>
<evidence type="ECO:0000256" key="1">
    <source>
        <dbReference type="SAM" id="MobiDB-lite"/>
    </source>
</evidence>